<accession>A0A9D4DZN6</accession>
<organism evidence="1 2">
    <name type="scientific">Dreissena polymorpha</name>
    <name type="common">Zebra mussel</name>
    <name type="synonym">Mytilus polymorpha</name>
    <dbReference type="NCBI Taxonomy" id="45954"/>
    <lineage>
        <taxon>Eukaryota</taxon>
        <taxon>Metazoa</taxon>
        <taxon>Spiralia</taxon>
        <taxon>Lophotrochozoa</taxon>
        <taxon>Mollusca</taxon>
        <taxon>Bivalvia</taxon>
        <taxon>Autobranchia</taxon>
        <taxon>Heteroconchia</taxon>
        <taxon>Euheterodonta</taxon>
        <taxon>Imparidentia</taxon>
        <taxon>Neoheterodontei</taxon>
        <taxon>Myida</taxon>
        <taxon>Dreissenoidea</taxon>
        <taxon>Dreissenidae</taxon>
        <taxon>Dreissena</taxon>
    </lineage>
</organism>
<gene>
    <name evidence="1" type="ORF">DPMN_170375</name>
</gene>
<protein>
    <submittedName>
        <fullName evidence="1">Uncharacterized protein</fullName>
    </submittedName>
</protein>
<dbReference type="AlphaFoldDB" id="A0A9D4DZN6"/>
<proteinExistence type="predicted"/>
<dbReference type="Proteomes" id="UP000828390">
    <property type="component" value="Unassembled WGS sequence"/>
</dbReference>
<reference evidence="1" key="2">
    <citation type="submission" date="2020-11" db="EMBL/GenBank/DDBJ databases">
        <authorList>
            <person name="McCartney M.A."/>
            <person name="Auch B."/>
            <person name="Kono T."/>
            <person name="Mallez S."/>
            <person name="Becker A."/>
            <person name="Gohl D.M."/>
            <person name="Silverstein K.A.T."/>
            <person name="Koren S."/>
            <person name="Bechman K.B."/>
            <person name="Herman A."/>
            <person name="Abrahante J.E."/>
            <person name="Garbe J."/>
        </authorList>
    </citation>
    <scope>NUCLEOTIDE SEQUENCE</scope>
    <source>
        <strain evidence="1">Duluth1</strain>
        <tissue evidence="1">Whole animal</tissue>
    </source>
</reference>
<dbReference type="EMBL" id="JAIWYP010000009">
    <property type="protein sequence ID" value="KAH3769127.1"/>
    <property type="molecule type" value="Genomic_DNA"/>
</dbReference>
<comment type="caution">
    <text evidence="1">The sequence shown here is derived from an EMBL/GenBank/DDBJ whole genome shotgun (WGS) entry which is preliminary data.</text>
</comment>
<reference evidence="1" key="1">
    <citation type="journal article" date="2019" name="bioRxiv">
        <title>The Genome of the Zebra Mussel, Dreissena polymorpha: A Resource for Invasive Species Research.</title>
        <authorList>
            <person name="McCartney M.A."/>
            <person name="Auch B."/>
            <person name="Kono T."/>
            <person name="Mallez S."/>
            <person name="Zhang Y."/>
            <person name="Obille A."/>
            <person name="Becker A."/>
            <person name="Abrahante J.E."/>
            <person name="Garbe J."/>
            <person name="Badalamenti J.P."/>
            <person name="Herman A."/>
            <person name="Mangelson H."/>
            <person name="Liachko I."/>
            <person name="Sullivan S."/>
            <person name="Sone E.D."/>
            <person name="Koren S."/>
            <person name="Silverstein K.A.T."/>
            <person name="Beckman K.B."/>
            <person name="Gohl D.M."/>
        </authorList>
    </citation>
    <scope>NUCLEOTIDE SEQUENCE</scope>
    <source>
        <strain evidence="1">Duluth1</strain>
        <tissue evidence="1">Whole animal</tissue>
    </source>
</reference>
<sequence>MKDVQRVVHFLLNIAESIWVSYPAAPRGSGMIGALSCSQSSELCRAFGIDCLH</sequence>
<evidence type="ECO:0000313" key="1">
    <source>
        <dbReference type="EMBL" id="KAH3769127.1"/>
    </source>
</evidence>
<evidence type="ECO:0000313" key="2">
    <source>
        <dbReference type="Proteomes" id="UP000828390"/>
    </source>
</evidence>
<name>A0A9D4DZN6_DREPO</name>
<keyword evidence="2" id="KW-1185">Reference proteome</keyword>